<dbReference type="EMBL" id="DSEU01000072">
    <property type="protein sequence ID" value="HEM68004.1"/>
    <property type="molecule type" value="Genomic_DNA"/>
</dbReference>
<dbReference type="AlphaFoldDB" id="A0A7J2U5C0"/>
<evidence type="ECO:0000313" key="1">
    <source>
        <dbReference type="EMBL" id="HEM68004.1"/>
    </source>
</evidence>
<comment type="caution">
    <text evidence="1">The sequence shown here is derived from an EMBL/GenBank/DDBJ whole genome shotgun (WGS) entry which is preliminary data.</text>
</comment>
<sequence>MRDIYRCRVCKVFTEDRVHCGVEAEPFLDGRRREALSKLMSYILRHDLGSIGLSLDSEGWARISDLVQGIRARWRNAKLYKWVTEEHVRAVALLDPKQRFEVRDGMIRARYGHSKRLGVRISYEVDS</sequence>
<reference evidence="1" key="1">
    <citation type="journal article" date="2020" name="mSystems">
        <title>Genome- and Community-Level Interaction Insights into Carbon Utilization and Element Cycling Functions of Hydrothermarchaeota in Hydrothermal Sediment.</title>
        <authorList>
            <person name="Zhou Z."/>
            <person name="Liu Y."/>
            <person name="Xu W."/>
            <person name="Pan J."/>
            <person name="Luo Z.H."/>
            <person name="Li M."/>
        </authorList>
    </citation>
    <scope>NUCLEOTIDE SEQUENCE [LARGE SCALE GENOMIC DNA]</scope>
    <source>
        <strain evidence="1">SpSt-125</strain>
    </source>
</reference>
<protein>
    <recommendedName>
        <fullName evidence="2">RNA 2'-phosphotransferase</fullName>
    </recommendedName>
</protein>
<dbReference type="InterPro" id="IPR042080">
    <property type="entry name" value="RNA_2'-PTrans_N"/>
</dbReference>
<dbReference type="GO" id="GO:0000215">
    <property type="term" value="F:tRNA 2'-phosphotransferase activity"/>
    <property type="evidence" value="ECO:0007669"/>
    <property type="project" value="TreeGrafter"/>
</dbReference>
<organism evidence="1">
    <name type="scientific">Ignisphaera aggregans</name>
    <dbReference type="NCBI Taxonomy" id="334771"/>
    <lineage>
        <taxon>Archaea</taxon>
        <taxon>Thermoproteota</taxon>
        <taxon>Thermoprotei</taxon>
        <taxon>Desulfurococcales</taxon>
        <taxon>Desulfurococcaceae</taxon>
        <taxon>Ignisphaera</taxon>
    </lineage>
</organism>
<dbReference type="PANTHER" id="PTHR12684:SF2">
    <property type="entry name" value="TRNA 2'-PHOSPHOTRANSFERASE 1"/>
    <property type="match status" value="1"/>
</dbReference>
<dbReference type="GO" id="GO:0006388">
    <property type="term" value="P:tRNA splicing, via endonucleolytic cleavage and ligation"/>
    <property type="evidence" value="ECO:0007669"/>
    <property type="project" value="TreeGrafter"/>
</dbReference>
<accession>A0A7J2U5C0</accession>
<dbReference type="InterPro" id="IPR002745">
    <property type="entry name" value="Ptrans_KptA/Tpt1"/>
</dbReference>
<evidence type="ECO:0008006" key="2">
    <source>
        <dbReference type="Google" id="ProtNLM"/>
    </source>
</evidence>
<dbReference type="PANTHER" id="PTHR12684">
    <property type="entry name" value="PUTATIVE PHOSPHOTRANSFERASE"/>
    <property type="match status" value="1"/>
</dbReference>
<dbReference type="Gene3D" id="1.10.10.970">
    <property type="entry name" value="RNA 2'-phosphotransferase, Tpt1/KptA family, N-terminal domain"/>
    <property type="match status" value="1"/>
</dbReference>
<gene>
    <name evidence="1" type="ORF">ENO26_10665</name>
</gene>
<name>A0A7J2U5C0_9CREN</name>
<dbReference type="Pfam" id="PF01885">
    <property type="entry name" value="PTS_2-RNA"/>
    <property type="match status" value="1"/>
</dbReference>
<proteinExistence type="predicted"/>
<dbReference type="SUPFAM" id="SSF56399">
    <property type="entry name" value="ADP-ribosylation"/>
    <property type="match status" value="1"/>
</dbReference>